<name>A0A072UV67_MEDTR</name>
<dbReference type="EnsemblPlants" id="KEH29765">
    <property type="protein sequence ID" value="KEH29765"/>
    <property type="gene ID" value="MTR_4g051542"/>
</dbReference>
<organism evidence="1 3">
    <name type="scientific">Medicago truncatula</name>
    <name type="common">Barrel medic</name>
    <name type="synonym">Medicago tribuloides</name>
    <dbReference type="NCBI Taxonomy" id="3880"/>
    <lineage>
        <taxon>Eukaryota</taxon>
        <taxon>Viridiplantae</taxon>
        <taxon>Streptophyta</taxon>
        <taxon>Embryophyta</taxon>
        <taxon>Tracheophyta</taxon>
        <taxon>Spermatophyta</taxon>
        <taxon>Magnoliopsida</taxon>
        <taxon>eudicotyledons</taxon>
        <taxon>Gunneridae</taxon>
        <taxon>Pentapetalae</taxon>
        <taxon>rosids</taxon>
        <taxon>fabids</taxon>
        <taxon>Fabales</taxon>
        <taxon>Fabaceae</taxon>
        <taxon>Papilionoideae</taxon>
        <taxon>50 kb inversion clade</taxon>
        <taxon>NPAAA clade</taxon>
        <taxon>Hologalegina</taxon>
        <taxon>IRL clade</taxon>
        <taxon>Trifolieae</taxon>
        <taxon>Medicago</taxon>
    </lineage>
</organism>
<dbReference type="AlphaFoldDB" id="A0A072UV67"/>
<sequence length="196" mass="21739">MKHKSSSSLFSLSLVLERCEKDVESCQQIKESLLKLDQITNDLLLDLTQLLQSNGFMKVHLQPLFIQAKVDEIGVNKVLVDGGAVVSLMHESLLKKIGKCGTYLKPHNIFMSNYDGKAGFLLGVVQENLTVFMLTMSQEKPCSFAKNGCNYQIDVSSLRLDPTHGFISEEGVLNSEITAKDIIPPSRRIGSNDDHV</sequence>
<dbReference type="HOGENOM" id="CLU_1392081_0_0_1"/>
<dbReference type="EMBL" id="CM001220">
    <property type="protein sequence ID" value="KEH29765.1"/>
    <property type="molecule type" value="Genomic_DNA"/>
</dbReference>
<reference evidence="2" key="3">
    <citation type="submission" date="2015-04" db="UniProtKB">
        <authorList>
            <consortium name="EnsemblPlants"/>
        </authorList>
    </citation>
    <scope>IDENTIFICATION</scope>
    <source>
        <strain evidence="2">cv. Jemalong A17</strain>
    </source>
</reference>
<keyword evidence="3" id="KW-1185">Reference proteome</keyword>
<evidence type="ECO:0000313" key="3">
    <source>
        <dbReference type="Proteomes" id="UP000002051"/>
    </source>
</evidence>
<proteinExistence type="predicted"/>
<dbReference type="Proteomes" id="UP000002051">
    <property type="component" value="Chromosome 4"/>
</dbReference>
<evidence type="ECO:0000313" key="2">
    <source>
        <dbReference type="EnsemblPlants" id="KEH29765"/>
    </source>
</evidence>
<protein>
    <submittedName>
        <fullName evidence="1 2">Uncharacterized protein</fullName>
    </submittedName>
</protein>
<reference evidence="1 3" key="1">
    <citation type="journal article" date="2011" name="Nature">
        <title>The Medicago genome provides insight into the evolution of rhizobial symbioses.</title>
        <authorList>
            <person name="Young N.D."/>
            <person name="Debelle F."/>
            <person name="Oldroyd G.E."/>
            <person name="Geurts R."/>
            <person name="Cannon S.B."/>
            <person name="Udvardi M.K."/>
            <person name="Benedito V.A."/>
            <person name="Mayer K.F."/>
            <person name="Gouzy J."/>
            <person name="Schoof H."/>
            <person name="Van de Peer Y."/>
            <person name="Proost S."/>
            <person name="Cook D.R."/>
            <person name="Meyers B.C."/>
            <person name="Spannagl M."/>
            <person name="Cheung F."/>
            <person name="De Mita S."/>
            <person name="Krishnakumar V."/>
            <person name="Gundlach H."/>
            <person name="Zhou S."/>
            <person name="Mudge J."/>
            <person name="Bharti A.K."/>
            <person name="Murray J.D."/>
            <person name="Naoumkina M.A."/>
            <person name="Rosen B."/>
            <person name="Silverstein K.A."/>
            <person name="Tang H."/>
            <person name="Rombauts S."/>
            <person name="Zhao P.X."/>
            <person name="Zhou P."/>
            <person name="Barbe V."/>
            <person name="Bardou P."/>
            <person name="Bechner M."/>
            <person name="Bellec A."/>
            <person name="Berger A."/>
            <person name="Berges H."/>
            <person name="Bidwell S."/>
            <person name="Bisseling T."/>
            <person name="Choisne N."/>
            <person name="Couloux A."/>
            <person name="Denny R."/>
            <person name="Deshpande S."/>
            <person name="Dai X."/>
            <person name="Doyle J.J."/>
            <person name="Dudez A.M."/>
            <person name="Farmer A.D."/>
            <person name="Fouteau S."/>
            <person name="Franken C."/>
            <person name="Gibelin C."/>
            <person name="Gish J."/>
            <person name="Goldstein S."/>
            <person name="Gonzalez A.J."/>
            <person name="Green P.J."/>
            <person name="Hallab A."/>
            <person name="Hartog M."/>
            <person name="Hua A."/>
            <person name="Humphray S.J."/>
            <person name="Jeong D.H."/>
            <person name="Jing Y."/>
            <person name="Jocker A."/>
            <person name="Kenton S.M."/>
            <person name="Kim D.J."/>
            <person name="Klee K."/>
            <person name="Lai H."/>
            <person name="Lang C."/>
            <person name="Lin S."/>
            <person name="Macmil S.L."/>
            <person name="Magdelenat G."/>
            <person name="Matthews L."/>
            <person name="McCorrison J."/>
            <person name="Monaghan E.L."/>
            <person name="Mun J.H."/>
            <person name="Najar F.Z."/>
            <person name="Nicholson C."/>
            <person name="Noirot C."/>
            <person name="O'Bleness M."/>
            <person name="Paule C.R."/>
            <person name="Poulain J."/>
            <person name="Prion F."/>
            <person name="Qin B."/>
            <person name="Qu C."/>
            <person name="Retzel E.F."/>
            <person name="Riddle C."/>
            <person name="Sallet E."/>
            <person name="Samain S."/>
            <person name="Samson N."/>
            <person name="Sanders I."/>
            <person name="Saurat O."/>
            <person name="Scarpelli C."/>
            <person name="Schiex T."/>
            <person name="Segurens B."/>
            <person name="Severin A.J."/>
            <person name="Sherrier D.J."/>
            <person name="Shi R."/>
            <person name="Sims S."/>
            <person name="Singer S.R."/>
            <person name="Sinharoy S."/>
            <person name="Sterck L."/>
            <person name="Viollet A."/>
            <person name="Wang B.B."/>
            <person name="Wang K."/>
            <person name="Wang M."/>
            <person name="Wang X."/>
            <person name="Warfsmann J."/>
            <person name="Weissenbach J."/>
            <person name="White D.D."/>
            <person name="White J.D."/>
            <person name="Wiley G.B."/>
            <person name="Wincker P."/>
            <person name="Xing Y."/>
            <person name="Yang L."/>
            <person name="Yao Z."/>
            <person name="Ying F."/>
            <person name="Zhai J."/>
            <person name="Zhou L."/>
            <person name="Zuber A."/>
            <person name="Denarie J."/>
            <person name="Dixon R.A."/>
            <person name="May G.D."/>
            <person name="Schwartz D.C."/>
            <person name="Rogers J."/>
            <person name="Quetier F."/>
            <person name="Town C.D."/>
            <person name="Roe B.A."/>
        </authorList>
    </citation>
    <scope>NUCLEOTIDE SEQUENCE [LARGE SCALE GENOMIC DNA]</scope>
    <source>
        <strain evidence="1">A17</strain>
        <strain evidence="2 3">cv. Jemalong A17</strain>
    </source>
</reference>
<accession>A0A072UV67</accession>
<reference evidence="1 3" key="2">
    <citation type="journal article" date="2014" name="BMC Genomics">
        <title>An improved genome release (version Mt4.0) for the model legume Medicago truncatula.</title>
        <authorList>
            <person name="Tang H."/>
            <person name="Krishnakumar V."/>
            <person name="Bidwell S."/>
            <person name="Rosen B."/>
            <person name="Chan A."/>
            <person name="Zhou S."/>
            <person name="Gentzbittel L."/>
            <person name="Childs K.L."/>
            <person name="Yandell M."/>
            <person name="Gundlach H."/>
            <person name="Mayer K.F."/>
            <person name="Schwartz D.C."/>
            <person name="Town C.D."/>
        </authorList>
    </citation>
    <scope>GENOME REANNOTATION</scope>
    <source>
        <strain evidence="1">A17</strain>
        <strain evidence="2 3">cv. Jemalong A17</strain>
    </source>
</reference>
<evidence type="ECO:0000313" key="1">
    <source>
        <dbReference type="EMBL" id="KEH29765.1"/>
    </source>
</evidence>
<gene>
    <name evidence="1" type="ordered locus">MTR_4g051542</name>
</gene>